<feature type="binding site" description="axial binding residue" evidence="9">
    <location>
        <position position="99"/>
    </location>
    <ligand>
        <name>heme c</name>
        <dbReference type="ChEBI" id="CHEBI:61717"/>
        <label>1</label>
    </ligand>
    <ligandPart>
        <name>Fe</name>
        <dbReference type="ChEBI" id="CHEBI:18248"/>
    </ligandPart>
</feature>
<evidence type="ECO:0000256" key="8">
    <source>
        <dbReference type="PIRSR" id="PIRSR000294-1"/>
    </source>
</evidence>
<organism evidence="12 14">
    <name type="scientific">Chitinophaga sancti</name>
    <dbReference type="NCBI Taxonomy" id="1004"/>
    <lineage>
        <taxon>Bacteria</taxon>
        <taxon>Pseudomonadati</taxon>
        <taxon>Bacteroidota</taxon>
        <taxon>Chitinophagia</taxon>
        <taxon>Chitinophagales</taxon>
        <taxon>Chitinophagaceae</taxon>
        <taxon>Chitinophaga</taxon>
    </lineage>
</organism>
<evidence type="ECO:0000256" key="6">
    <source>
        <dbReference type="ARBA" id="ARBA00023002"/>
    </source>
</evidence>
<dbReference type="GO" id="GO:0042597">
    <property type="term" value="C:periplasmic space"/>
    <property type="evidence" value="ECO:0007669"/>
    <property type="project" value="UniProtKB-SubCell"/>
</dbReference>
<keyword evidence="6 13" id="KW-0560">Oxidoreductase</keyword>
<dbReference type="Proteomes" id="UP001326715">
    <property type="component" value="Chromosome"/>
</dbReference>
<dbReference type="SUPFAM" id="SSF46626">
    <property type="entry name" value="Cytochrome c"/>
    <property type="match status" value="2"/>
</dbReference>
<dbReference type="GO" id="GO:0020037">
    <property type="term" value="F:heme binding"/>
    <property type="evidence" value="ECO:0007669"/>
    <property type="project" value="InterPro"/>
</dbReference>
<dbReference type="PANTHER" id="PTHR30600:SF10">
    <property type="entry name" value="BLL6722 PROTEIN"/>
    <property type="match status" value="1"/>
</dbReference>
<feature type="chain" id="PRO_5011955935" evidence="10">
    <location>
        <begin position="22"/>
        <end position="373"/>
    </location>
</feature>
<evidence type="ECO:0000313" key="14">
    <source>
        <dbReference type="Proteomes" id="UP000183788"/>
    </source>
</evidence>
<evidence type="ECO:0000313" key="12">
    <source>
        <dbReference type="EMBL" id="SFW26133.1"/>
    </source>
</evidence>
<evidence type="ECO:0000256" key="4">
    <source>
        <dbReference type="ARBA" id="ARBA00022729"/>
    </source>
</evidence>
<protein>
    <submittedName>
        <fullName evidence="12">Cytochrome c peroxidase</fullName>
        <ecNumber evidence="13">1.11.1.5</ecNumber>
    </submittedName>
</protein>
<dbReference type="OrthoDB" id="9805202at2"/>
<dbReference type="InterPro" id="IPR036909">
    <property type="entry name" value="Cyt_c-like_dom_sf"/>
</dbReference>
<name>A0A1K1MT04_9BACT</name>
<keyword evidence="7 9" id="KW-0408">Iron</keyword>
<dbReference type="Gene3D" id="1.10.760.10">
    <property type="entry name" value="Cytochrome c-like domain"/>
    <property type="match status" value="2"/>
</dbReference>
<dbReference type="RefSeq" id="WP_072357344.1">
    <property type="nucleotide sequence ID" value="NZ_CP139972.1"/>
</dbReference>
<evidence type="ECO:0000313" key="13">
    <source>
        <dbReference type="EMBL" id="WQG91430.1"/>
    </source>
</evidence>
<dbReference type="PANTHER" id="PTHR30600">
    <property type="entry name" value="CYTOCHROME C PEROXIDASE-RELATED"/>
    <property type="match status" value="1"/>
</dbReference>
<dbReference type="GO" id="GO:0009055">
    <property type="term" value="F:electron transfer activity"/>
    <property type="evidence" value="ECO:0007669"/>
    <property type="project" value="InterPro"/>
</dbReference>
<reference evidence="12 14" key="1">
    <citation type="submission" date="2016-11" db="EMBL/GenBank/DDBJ databases">
        <authorList>
            <person name="Jaros S."/>
            <person name="Januszkiewicz K."/>
            <person name="Wedrychowicz H."/>
        </authorList>
    </citation>
    <scope>NUCLEOTIDE SEQUENCE [LARGE SCALE GENOMIC DNA]</scope>
    <source>
        <strain evidence="12 14">DSM 784</strain>
    </source>
</reference>
<accession>A0A1K1MT04</accession>
<evidence type="ECO:0000256" key="9">
    <source>
        <dbReference type="PIRSR" id="PIRSR000294-2"/>
    </source>
</evidence>
<keyword evidence="5" id="KW-0574">Periplasm</keyword>
<keyword evidence="3 9" id="KW-0479">Metal-binding</keyword>
<dbReference type="InterPro" id="IPR026259">
    <property type="entry name" value="MauG/Cytc_peroxidase"/>
</dbReference>
<evidence type="ECO:0000256" key="7">
    <source>
        <dbReference type="ARBA" id="ARBA00023004"/>
    </source>
</evidence>
<sequence length="373" mass="42392">MKRSILIAGSFIILCSLNSYTANHFKSETDSLRTLYSKPVAEWPRPDVDSGIKYEEMQALPKENAWAEGMKDPEVQLGKLMFFDPRLSRSGQISCSSCHEPDLAWTDGRRVSLGNDHLQGTRNTPTLLNVFIYGGTYFWDGRANSLNNQVFGPLSAHHEMDMDTALLPAKLQAIKGYDSLFKTVYKSGISLNNISSALTAFEKTIRSRKSRFDLFLQGKDSAFTDQEIKGLHVFRTKARCMNCHYGTYLTDKQFHNIGLTYYKRKYEDLGRYGITKDTADVGRFRTPSLRDVAFTGPYMHNGLFPELEQIIQLYNSGMIIKPRPELENDPMFPKTDAILRPLRLTLEERNALVAFLNAASNRPIHVNRPSLPK</sequence>
<dbReference type="GO" id="GO:0046872">
    <property type="term" value="F:metal ion binding"/>
    <property type="evidence" value="ECO:0007669"/>
    <property type="project" value="UniProtKB-KW"/>
</dbReference>
<evidence type="ECO:0000256" key="3">
    <source>
        <dbReference type="ARBA" id="ARBA00022723"/>
    </source>
</evidence>
<keyword evidence="12" id="KW-0575">Peroxidase</keyword>
<feature type="binding site" description="covalent" evidence="8">
    <location>
        <position position="95"/>
    </location>
    <ligand>
        <name>heme c</name>
        <dbReference type="ChEBI" id="CHEBI:61717"/>
        <label>1</label>
    </ligand>
</feature>
<reference evidence="13 15" key="2">
    <citation type="submission" date="2023-11" db="EMBL/GenBank/DDBJ databases">
        <title>MicrobeMod: A computational toolkit for identifying prokaryotic methylation and restriction-modification with nanopore sequencing.</title>
        <authorList>
            <person name="Crits-Christoph A."/>
            <person name="Kang S.C."/>
            <person name="Lee H."/>
            <person name="Ostrov N."/>
        </authorList>
    </citation>
    <scope>NUCLEOTIDE SEQUENCE [LARGE SCALE GENOMIC DNA]</scope>
    <source>
        <strain evidence="13 15">ATCC 23090</strain>
    </source>
</reference>
<evidence type="ECO:0000256" key="2">
    <source>
        <dbReference type="ARBA" id="ARBA00022617"/>
    </source>
</evidence>
<dbReference type="PIRSF" id="PIRSF000294">
    <property type="entry name" value="Cytochrome-c_peroxidase"/>
    <property type="match status" value="1"/>
</dbReference>
<feature type="binding site" description="covalent" evidence="8">
    <location>
        <position position="98"/>
    </location>
    <ligand>
        <name>heme c</name>
        <dbReference type="ChEBI" id="CHEBI:61717"/>
        <label>1</label>
    </ligand>
</feature>
<keyword evidence="4 10" id="KW-0732">Signal</keyword>
<evidence type="ECO:0000259" key="11">
    <source>
        <dbReference type="PROSITE" id="PS51007"/>
    </source>
</evidence>
<comment type="subcellular location">
    <subcellularLocation>
        <location evidence="1">Periplasm</location>
    </subcellularLocation>
</comment>
<comment type="PTM">
    <text evidence="8">Binds 2 heme groups per subunit.</text>
</comment>
<dbReference type="InterPro" id="IPR009056">
    <property type="entry name" value="Cyt_c-like_dom"/>
</dbReference>
<keyword evidence="15" id="KW-1185">Reference proteome</keyword>
<dbReference type="EMBL" id="CP140154">
    <property type="protein sequence ID" value="WQG91430.1"/>
    <property type="molecule type" value="Genomic_DNA"/>
</dbReference>
<dbReference type="EC" id="1.11.1.5" evidence="13"/>
<feature type="binding site" description="axial binding residue" evidence="9">
    <location>
        <position position="244"/>
    </location>
    <ligand>
        <name>heme c</name>
        <dbReference type="ChEBI" id="CHEBI:61717"/>
        <label>2</label>
    </ligand>
    <ligandPart>
        <name>Fe</name>
        <dbReference type="ChEBI" id="CHEBI:18248"/>
    </ligandPart>
</feature>
<dbReference type="InterPro" id="IPR004852">
    <property type="entry name" value="Di-haem_cyt_c_peroxidsae"/>
</dbReference>
<feature type="signal peptide" evidence="10">
    <location>
        <begin position="1"/>
        <end position="21"/>
    </location>
</feature>
<dbReference type="EMBL" id="FPIZ01000002">
    <property type="protein sequence ID" value="SFW26133.1"/>
    <property type="molecule type" value="Genomic_DNA"/>
</dbReference>
<evidence type="ECO:0000256" key="1">
    <source>
        <dbReference type="ARBA" id="ARBA00004418"/>
    </source>
</evidence>
<dbReference type="STRING" id="1004.SAMN05661012_00845"/>
<dbReference type="AlphaFoldDB" id="A0A1K1MT04"/>
<feature type="binding site" description="covalent" evidence="8">
    <location>
        <position position="243"/>
    </location>
    <ligand>
        <name>heme c</name>
        <dbReference type="ChEBI" id="CHEBI:61717"/>
        <label>2</label>
    </ligand>
</feature>
<comment type="cofactor">
    <cofactor evidence="8">
        <name>heme</name>
        <dbReference type="ChEBI" id="CHEBI:30413"/>
    </cofactor>
    <text evidence="8">Binds 2 heme groups.</text>
</comment>
<dbReference type="PROSITE" id="PS51007">
    <property type="entry name" value="CYTC"/>
    <property type="match status" value="1"/>
</dbReference>
<dbReference type="Pfam" id="PF03150">
    <property type="entry name" value="CCP_MauG"/>
    <property type="match status" value="1"/>
</dbReference>
<gene>
    <name evidence="12" type="ORF">SAMN05661012_00845</name>
    <name evidence="13" type="ORF">SR876_07955</name>
</gene>
<proteinExistence type="predicted"/>
<feature type="binding site" description="covalent" evidence="8">
    <location>
        <position position="240"/>
    </location>
    <ligand>
        <name>heme c</name>
        <dbReference type="ChEBI" id="CHEBI:61717"/>
        <label>2</label>
    </ligand>
</feature>
<evidence type="ECO:0000256" key="10">
    <source>
        <dbReference type="SAM" id="SignalP"/>
    </source>
</evidence>
<dbReference type="GO" id="GO:0004130">
    <property type="term" value="F:cytochrome-c peroxidase activity"/>
    <property type="evidence" value="ECO:0007669"/>
    <property type="project" value="UniProtKB-EC"/>
</dbReference>
<keyword evidence="2 8" id="KW-0349">Heme</keyword>
<evidence type="ECO:0000313" key="15">
    <source>
        <dbReference type="Proteomes" id="UP001326715"/>
    </source>
</evidence>
<evidence type="ECO:0000256" key="5">
    <source>
        <dbReference type="ARBA" id="ARBA00022764"/>
    </source>
</evidence>
<feature type="domain" description="Cytochrome c" evidence="11">
    <location>
        <begin position="225"/>
        <end position="360"/>
    </location>
</feature>
<dbReference type="InterPro" id="IPR051395">
    <property type="entry name" value="Cytochrome_c_Peroxidase/MauG"/>
</dbReference>
<dbReference type="Proteomes" id="UP000183788">
    <property type="component" value="Unassembled WGS sequence"/>
</dbReference>